<dbReference type="GO" id="GO:0005763">
    <property type="term" value="C:mitochondrial small ribosomal subunit"/>
    <property type="evidence" value="ECO:0007669"/>
    <property type="project" value="TreeGrafter"/>
</dbReference>
<dbReference type="RefSeq" id="YP_008816089.1">
    <property type="nucleotide sequence ID" value="NC_022862.1"/>
</dbReference>
<dbReference type="PANTHER" id="PTHR12534">
    <property type="entry name" value="30S RIBOSOMAL PROTEIN S2 PROKARYOTIC AND ORGANELLAR"/>
    <property type="match status" value="1"/>
</dbReference>
<reference evidence="5" key="1">
    <citation type="journal article" date="2013" name="Genome Biol. Evol.">
        <title>Tracing the evolution of streptophyte algae and their mitochondrial genome.</title>
        <authorList>
            <person name="Turmel M."/>
            <person name="Otis C."/>
            <person name="Lemieux C."/>
        </authorList>
    </citation>
    <scope>NUCLEOTIDE SEQUENCE</scope>
</reference>
<proteinExistence type="inferred from homology"/>
<dbReference type="GeneID" id="17675411"/>
<organism evidence="5">
    <name type="scientific">Microspora stagnorum</name>
    <name type="common">Green alga</name>
    <dbReference type="NCBI Taxonomy" id="163317"/>
    <lineage>
        <taxon>Eukaryota</taxon>
        <taxon>Viridiplantae</taxon>
        <taxon>Chlorophyta</taxon>
        <taxon>core chlorophytes</taxon>
        <taxon>Chlorophyceae</taxon>
        <taxon>Microsporaceae</taxon>
        <taxon>Microspora</taxon>
    </lineage>
</organism>
<geneLocation type="mitochondrion" evidence="5"/>
<gene>
    <name evidence="5" type="primary">rps2</name>
</gene>
<protein>
    <submittedName>
        <fullName evidence="5">Ribosomal protein S2</fullName>
    </submittedName>
</protein>
<keyword evidence="2 4" id="KW-0689">Ribosomal protein</keyword>
<name>U5YGX2_MICSG</name>
<dbReference type="InterPro" id="IPR018130">
    <property type="entry name" value="Ribosomal_uS2_CS"/>
</dbReference>
<dbReference type="PROSITE" id="PS00963">
    <property type="entry name" value="RIBOSOMAL_S2_2"/>
    <property type="match status" value="1"/>
</dbReference>
<comment type="similarity">
    <text evidence="1 4">Belongs to the universal ribosomal protein uS2 family.</text>
</comment>
<evidence type="ECO:0000256" key="4">
    <source>
        <dbReference type="RuleBase" id="RU003631"/>
    </source>
</evidence>
<dbReference type="Pfam" id="PF00318">
    <property type="entry name" value="Ribosomal_S2"/>
    <property type="match status" value="1"/>
</dbReference>
<dbReference type="InterPro" id="IPR023591">
    <property type="entry name" value="Ribosomal_uS2_flav_dom_sf"/>
</dbReference>
<dbReference type="PANTHER" id="PTHR12534:SF1">
    <property type="entry name" value="SMALL RIBOSOMAL SUBUNIT PROTEIN US2M"/>
    <property type="match status" value="1"/>
</dbReference>
<dbReference type="SUPFAM" id="SSF52313">
    <property type="entry name" value="Ribosomal protein S2"/>
    <property type="match status" value="1"/>
</dbReference>
<evidence type="ECO:0000256" key="2">
    <source>
        <dbReference type="ARBA" id="ARBA00022980"/>
    </source>
</evidence>
<dbReference type="InterPro" id="IPR001865">
    <property type="entry name" value="Ribosomal_uS2"/>
</dbReference>
<dbReference type="EMBL" id="KF060942">
    <property type="protein sequence ID" value="AGZ90341.1"/>
    <property type="molecule type" value="Genomic_DNA"/>
</dbReference>
<evidence type="ECO:0000256" key="3">
    <source>
        <dbReference type="ARBA" id="ARBA00023274"/>
    </source>
</evidence>
<accession>U5YGX2</accession>
<sequence>MGLLPPASLPLKGSGTKKRKTFFSAQRGGNSPKALEGQRVLINYFNMQESQKILKRLLQAKAHKGKKEANPAMFSYIRGFRNESSIFDLSQTLQCCRHMFQFLNVLSRKRHHILFLNTKPELNNFTLFITKNFGHSAVVDQWTGGILTNWKQIKKTIVFFSPTTGDRINSPIIGQFQAVCDTFPRLRKSRRLFQYLRKQHRPNLLVVLDPNNNEYAIHEAYNLKLPITAFVDADTPSSILNKITYPIPSNNRSILFMYWVLNSMVLICNKNRFKKKIRLNKK</sequence>
<dbReference type="Gene3D" id="3.40.50.10490">
    <property type="entry name" value="Glucose-6-phosphate isomerase like protein, domain 1"/>
    <property type="match status" value="1"/>
</dbReference>
<keyword evidence="3 4" id="KW-0687">Ribonucleoprotein</keyword>
<dbReference type="CDD" id="cd01425">
    <property type="entry name" value="RPS2"/>
    <property type="match status" value="1"/>
</dbReference>
<dbReference type="GO" id="GO:0003735">
    <property type="term" value="F:structural constituent of ribosome"/>
    <property type="evidence" value="ECO:0007669"/>
    <property type="project" value="InterPro"/>
</dbReference>
<dbReference type="GO" id="GO:0006412">
    <property type="term" value="P:translation"/>
    <property type="evidence" value="ECO:0007669"/>
    <property type="project" value="InterPro"/>
</dbReference>
<dbReference type="HAMAP" id="MF_00291_B">
    <property type="entry name" value="Ribosomal_uS2_B"/>
    <property type="match status" value="1"/>
</dbReference>
<evidence type="ECO:0000256" key="1">
    <source>
        <dbReference type="ARBA" id="ARBA00006242"/>
    </source>
</evidence>
<dbReference type="AlphaFoldDB" id="U5YGX2"/>
<dbReference type="InterPro" id="IPR005706">
    <property type="entry name" value="Ribosomal_uS2_bac/mit/plastid"/>
</dbReference>
<evidence type="ECO:0000313" key="5">
    <source>
        <dbReference type="EMBL" id="AGZ90341.1"/>
    </source>
</evidence>
<dbReference type="PRINTS" id="PR00395">
    <property type="entry name" value="RIBOSOMALS2"/>
</dbReference>
<dbReference type="NCBIfam" id="TIGR01011">
    <property type="entry name" value="rpsB_bact"/>
    <property type="match status" value="1"/>
</dbReference>
<keyword evidence="5" id="KW-0496">Mitochondrion</keyword>